<keyword evidence="3" id="KW-1185">Reference proteome</keyword>
<protein>
    <submittedName>
        <fullName evidence="4">Bromo domain-containing protein</fullName>
    </submittedName>
</protein>
<accession>A0A183FTL9</accession>
<dbReference type="OrthoDB" id="5864810at2759"/>
<organism evidence="3 4">
    <name type="scientific">Heligmosomoides polygyrus</name>
    <name type="common">Parasitic roundworm</name>
    <dbReference type="NCBI Taxonomy" id="6339"/>
    <lineage>
        <taxon>Eukaryota</taxon>
        <taxon>Metazoa</taxon>
        <taxon>Ecdysozoa</taxon>
        <taxon>Nematoda</taxon>
        <taxon>Chromadorea</taxon>
        <taxon>Rhabditida</taxon>
        <taxon>Rhabditina</taxon>
        <taxon>Rhabditomorpha</taxon>
        <taxon>Strongyloidea</taxon>
        <taxon>Heligmosomidae</taxon>
        <taxon>Heligmosomoides</taxon>
    </lineage>
</organism>
<accession>A0A3P7ZWJ3</accession>
<dbReference type="EMBL" id="UZAH01027100">
    <property type="protein sequence ID" value="VDO88564.1"/>
    <property type="molecule type" value="Genomic_DNA"/>
</dbReference>
<gene>
    <name evidence="2" type="ORF">HPBE_LOCUS11431</name>
</gene>
<evidence type="ECO:0000313" key="3">
    <source>
        <dbReference type="Proteomes" id="UP000050761"/>
    </source>
</evidence>
<evidence type="ECO:0000256" key="1">
    <source>
        <dbReference type="SAM" id="MobiDB-lite"/>
    </source>
</evidence>
<feature type="region of interest" description="Disordered" evidence="1">
    <location>
        <begin position="54"/>
        <end position="82"/>
    </location>
</feature>
<dbReference type="WBParaSite" id="HPBE_0001143001-mRNA-1">
    <property type="protein sequence ID" value="HPBE_0001143001-mRNA-1"/>
    <property type="gene ID" value="HPBE_0001143001"/>
</dbReference>
<dbReference type="Proteomes" id="UP000050761">
    <property type="component" value="Unassembled WGS sequence"/>
</dbReference>
<dbReference type="AlphaFoldDB" id="A0A183FTL9"/>
<evidence type="ECO:0000313" key="4">
    <source>
        <dbReference type="WBParaSite" id="HPBE_0001143001-mRNA-1"/>
    </source>
</evidence>
<reference evidence="4" key="2">
    <citation type="submission" date="2019-09" db="UniProtKB">
        <authorList>
            <consortium name="WormBaseParasite"/>
        </authorList>
    </citation>
    <scope>IDENTIFICATION</scope>
</reference>
<sequence>MVVRRLTGPLDKVFNYAFEVTLPIEVLEGYLDEQRNFTSSHFLDILLSSEHLPQLPTVSKQEESSSETDDADREVAEMTQNVVSPEKAVKEVAAVQDRDKHKLFAEMEESIAMLLEYGQHQPLRPPRRNLPREKVNLLDPQTSFLILATSNVTSWWRCPFLHVVPLETVRSAS</sequence>
<name>A0A183FTL9_HELPZ</name>
<proteinExistence type="predicted"/>
<reference evidence="2 3" key="1">
    <citation type="submission" date="2018-11" db="EMBL/GenBank/DDBJ databases">
        <authorList>
            <consortium name="Pathogen Informatics"/>
        </authorList>
    </citation>
    <scope>NUCLEOTIDE SEQUENCE [LARGE SCALE GENOMIC DNA]</scope>
</reference>
<evidence type="ECO:0000313" key="2">
    <source>
        <dbReference type="EMBL" id="VDO88564.1"/>
    </source>
</evidence>